<dbReference type="PANTHER" id="PTHR37038:SF14">
    <property type="entry name" value="TRANSCRIPTIONAL ACTIVATOR"/>
    <property type="match status" value="1"/>
</dbReference>
<dbReference type="InterPro" id="IPR053163">
    <property type="entry name" value="HTH-type_regulator_Rgg"/>
</dbReference>
<protein>
    <submittedName>
        <fullName evidence="2">Helix-turn-helix protein</fullName>
    </submittedName>
</protein>
<dbReference type="SMART" id="SM00530">
    <property type="entry name" value="HTH_XRE"/>
    <property type="match status" value="1"/>
</dbReference>
<dbReference type="CDD" id="cd00093">
    <property type="entry name" value="HTH_XRE"/>
    <property type="match status" value="1"/>
</dbReference>
<evidence type="ECO:0000259" key="1">
    <source>
        <dbReference type="PROSITE" id="PS50943"/>
    </source>
</evidence>
<keyword evidence="3" id="KW-1185">Reference proteome</keyword>
<sequence length="297" mass="34266">MTISYINFGEILRSLRLYKGMSAEDVAKDICSTEDLHQFEKDKKYPTIDQLYKIASKLNVEPLHFFDFAAAGSANYVTAVFDLIKKYKRDRNYKAISEIVEQEKGNPLFNLPSSKQFLLWHEAICLYYLGEPGEKEAKRTIKMLYQAIELTNPSMKGLTEREIEILIAIALIEKDSSNYREAISLLKEALNAMEELPMISDPRVQLRALFGLAQSLSNSENYSESLIYSNKGLSQCINDEIMYLFGEFYYQSAHNYILMGNIDKGEEYLQKSIQIFDLQRNDQFVNLVKSELKKISE</sequence>
<evidence type="ECO:0000313" key="2">
    <source>
        <dbReference type="EMBL" id="TCN22360.1"/>
    </source>
</evidence>
<dbReference type="InterPro" id="IPR010982">
    <property type="entry name" value="Lambda_DNA-bd_dom_sf"/>
</dbReference>
<dbReference type="Proteomes" id="UP000295689">
    <property type="component" value="Unassembled WGS sequence"/>
</dbReference>
<gene>
    <name evidence="2" type="ORF">EV146_111200</name>
</gene>
<dbReference type="Pfam" id="PF18768">
    <property type="entry name" value="RNPP_C"/>
    <property type="match status" value="1"/>
</dbReference>
<organism evidence="2 3">
    <name type="scientific">Mesobacillus foraminis</name>
    <dbReference type="NCBI Taxonomy" id="279826"/>
    <lineage>
        <taxon>Bacteria</taxon>
        <taxon>Bacillati</taxon>
        <taxon>Bacillota</taxon>
        <taxon>Bacilli</taxon>
        <taxon>Bacillales</taxon>
        <taxon>Bacillaceae</taxon>
        <taxon>Mesobacillus</taxon>
    </lineage>
</organism>
<dbReference type="GO" id="GO:0003677">
    <property type="term" value="F:DNA binding"/>
    <property type="evidence" value="ECO:0007669"/>
    <property type="project" value="InterPro"/>
</dbReference>
<dbReference type="SMART" id="SM00028">
    <property type="entry name" value="TPR"/>
    <property type="match status" value="3"/>
</dbReference>
<dbReference type="SUPFAM" id="SSF48452">
    <property type="entry name" value="TPR-like"/>
    <property type="match status" value="1"/>
</dbReference>
<dbReference type="Gene3D" id="1.10.260.40">
    <property type="entry name" value="lambda repressor-like DNA-binding domains"/>
    <property type="match status" value="1"/>
</dbReference>
<dbReference type="InterPro" id="IPR041315">
    <property type="entry name" value="PlcR_TPR"/>
</dbReference>
<dbReference type="AlphaFoldDB" id="A0A4V2RCU9"/>
<reference evidence="2 3" key="1">
    <citation type="journal article" date="2015" name="Stand. Genomic Sci.">
        <title>Genomic Encyclopedia of Bacterial and Archaeal Type Strains, Phase III: the genomes of soil and plant-associated and newly described type strains.</title>
        <authorList>
            <person name="Whitman W.B."/>
            <person name="Woyke T."/>
            <person name="Klenk H.P."/>
            <person name="Zhou Y."/>
            <person name="Lilburn T.G."/>
            <person name="Beck B.J."/>
            <person name="De Vos P."/>
            <person name="Vandamme P."/>
            <person name="Eisen J.A."/>
            <person name="Garrity G."/>
            <person name="Hugenholtz P."/>
            <person name="Kyrpides N.C."/>
        </authorList>
    </citation>
    <scope>NUCLEOTIDE SEQUENCE [LARGE SCALE GENOMIC DNA]</scope>
    <source>
        <strain evidence="2 3">CV53</strain>
    </source>
</reference>
<dbReference type="InterPro" id="IPR001387">
    <property type="entry name" value="Cro/C1-type_HTH"/>
</dbReference>
<dbReference type="InterPro" id="IPR011990">
    <property type="entry name" value="TPR-like_helical_dom_sf"/>
</dbReference>
<comment type="caution">
    <text evidence="2">The sequence shown here is derived from an EMBL/GenBank/DDBJ whole genome shotgun (WGS) entry which is preliminary data.</text>
</comment>
<evidence type="ECO:0000313" key="3">
    <source>
        <dbReference type="Proteomes" id="UP000295689"/>
    </source>
</evidence>
<dbReference type="SUPFAM" id="SSF47413">
    <property type="entry name" value="lambda repressor-like DNA-binding domains"/>
    <property type="match status" value="1"/>
</dbReference>
<name>A0A4V2RCU9_9BACI</name>
<dbReference type="Gene3D" id="1.25.40.10">
    <property type="entry name" value="Tetratricopeptide repeat domain"/>
    <property type="match status" value="1"/>
</dbReference>
<dbReference type="InterPro" id="IPR019734">
    <property type="entry name" value="TPR_rpt"/>
</dbReference>
<proteinExistence type="predicted"/>
<dbReference type="EMBL" id="SLVV01000011">
    <property type="protein sequence ID" value="TCN22360.1"/>
    <property type="molecule type" value="Genomic_DNA"/>
</dbReference>
<dbReference type="PANTHER" id="PTHR37038">
    <property type="entry name" value="TRANSCRIPTIONAL REGULATOR-RELATED"/>
    <property type="match status" value="1"/>
</dbReference>
<dbReference type="PROSITE" id="PS50943">
    <property type="entry name" value="HTH_CROC1"/>
    <property type="match status" value="1"/>
</dbReference>
<dbReference type="Pfam" id="PF01381">
    <property type="entry name" value="HTH_3"/>
    <property type="match status" value="1"/>
</dbReference>
<accession>A0A4V2RCU9</accession>
<feature type="domain" description="HTH cro/C1-type" evidence="1">
    <location>
        <begin position="12"/>
        <end position="66"/>
    </location>
</feature>
<dbReference type="RefSeq" id="WP_132010196.1">
    <property type="nucleotide sequence ID" value="NZ_JABUHM010000013.1"/>
</dbReference>